<evidence type="ECO:0000313" key="4">
    <source>
        <dbReference type="Proteomes" id="UP000650466"/>
    </source>
</evidence>
<gene>
    <name evidence="3" type="ORF">ICC18_09400</name>
</gene>
<dbReference type="EMBL" id="JACVVD010000003">
    <property type="protein sequence ID" value="MBD0380328.1"/>
    <property type="molecule type" value="Genomic_DNA"/>
</dbReference>
<feature type="transmembrane region" description="Helical" evidence="2">
    <location>
        <begin position="7"/>
        <end position="26"/>
    </location>
</feature>
<dbReference type="Proteomes" id="UP000650466">
    <property type="component" value="Unassembled WGS sequence"/>
</dbReference>
<name>A0A926KNF0_9BACL</name>
<feature type="region of interest" description="Disordered" evidence="1">
    <location>
        <begin position="79"/>
        <end position="100"/>
    </location>
</feature>
<keyword evidence="2" id="KW-1133">Transmembrane helix</keyword>
<feature type="compositionally biased region" description="Basic and acidic residues" evidence="1">
    <location>
        <begin position="79"/>
        <end position="92"/>
    </location>
</feature>
<evidence type="ECO:0000256" key="2">
    <source>
        <dbReference type="SAM" id="Phobius"/>
    </source>
</evidence>
<evidence type="ECO:0000313" key="3">
    <source>
        <dbReference type="EMBL" id="MBD0380328.1"/>
    </source>
</evidence>
<comment type="caution">
    <text evidence="3">The sequence shown here is derived from an EMBL/GenBank/DDBJ whole genome shotgun (WGS) entry which is preliminary data.</text>
</comment>
<sequence length="171" mass="18435">MLKNRSYVSGIGTGIIIGAFLLQIMAVRPSAPGSNGAALDALDPQKLKEQASKYFQVFDKETKVYTQADFDAGVQKKVKEETDKLSASKPKEQPQPGSPAIAQRTVIYVQPNQGATTVSELLLNVGIIADRKAFTAELDKQGGSNKIQVGAHVFESGMDMQQVVKILITVK</sequence>
<evidence type="ECO:0008006" key="5">
    <source>
        <dbReference type="Google" id="ProtNLM"/>
    </source>
</evidence>
<dbReference type="Gene3D" id="3.30.1490.480">
    <property type="entry name" value="Endolytic murein transglycosylase"/>
    <property type="match status" value="1"/>
</dbReference>
<keyword evidence="2" id="KW-0472">Membrane</keyword>
<organism evidence="3 4">
    <name type="scientific">Paenibacillus sedimenti</name>
    <dbReference type="NCBI Taxonomy" id="2770274"/>
    <lineage>
        <taxon>Bacteria</taxon>
        <taxon>Bacillati</taxon>
        <taxon>Bacillota</taxon>
        <taxon>Bacilli</taxon>
        <taxon>Bacillales</taxon>
        <taxon>Paenibacillaceae</taxon>
        <taxon>Paenibacillus</taxon>
    </lineage>
</organism>
<reference evidence="3" key="1">
    <citation type="submission" date="2020-09" db="EMBL/GenBank/DDBJ databases">
        <title>Draft Genome Sequence of Paenibacillus sp. WST5.</title>
        <authorList>
            <person name="Bao Z."/>
        </authorList>
    </citation>
    <scope>NUCLEOTIDE SEQUENCE</scope>
    <source>
        <strain evidence="3">WST5</strain>
    </source>
</reference>
<dbReference type="AlphaFoldDB" id="A0A926KNF0"/>
<keyword evidence="2" id="KW-0812">Transmembrane</keyword>
<dbReference type="RefSeq" id="WP_188174138.1">
    <property type="nucleotide sequence ID" value="NZ_JACVVD010000003.1"/>
</dbReference>
<proteinExistence type="predicted"/>
<evidence type="ECO:0000256" key="1">
    <source>
        <dbReference type="SAM" id="MobiDB-lite"/>
    </source>
</evidence>
<accession>A0A926KNF0</accession>
<keyword evidence="4" id="KW-1185">Reference proteome</keyword>
<protein>
    <recommendedName>
        <fullName evidence="5">Endolytic transglycosylase MltG</fullName>
    </recommendedName>
</protein>